<evidence type="ECO:0000313" key="2">
    <source>
        <dbReference type="Proteomes" id="UP000295418"/>
    </source>
</evidence>
<organism evidence="1 2">
    <name type="scientific">Paenibacillus albiflavus</name>
    <dbReference type="NCBI Taxonomy" id="2545760"/>
    <lineage>
        <taxon>Bacteria</taxon>
        <taxon>Bacillati</taxon>
        <taxon>Bacillota</taxon>
        <taxon>Bacilli</taxon>
        <taxon>Bacillales</taxon>
        <taxon>Paenibacillaceae</taxon>
        <taxon>Paenibacillus</taxon>
    </lineage>
</organism>
<dbReference type="Pfam" id="PF20074">
    <property type="entry name" value="DUF6470"/>
    <property type="match status" value="1"/>
</dbReference>
<reference evidence="1 2" key="1">
    <citation type="submission" date="2019-03" db="EMBL/GenBank/DDBJ databases">
        <authorList>
            <person name="Kim M.K.M."/>
        </authorList>
    </citation>
    <scope>NUCLEOTIDE SEQUENCE [LARGE SCALE GENOMIC DNA]</scope>
    <source>
        <strain evidence="1 2">18JY21-1</strain>
    </source>
</reference>
<dbReference type="Proteomes" id="UP000295418">
    <property type="component" value="Unassembled WGS sequence"/>
</dbReference>
<accession>A0A4R4ECG1</accession>
<sequence length="188" mass="21352">MDRLRLSIHQTNALIGMESKDSSISMRSPHGELSIEQPKAKMDIQSPKGELVIDSSKALDALAMGPHLRFMNNIYSQSPNVLQQAISKIVEDGNRMIQITNPRNAFADNAADVFTRKNPIEYATPASCLNVEVQYYPQKPIVHIEQQRPIINYTPHMPEIQYNPGFLNIYLQQKNSIQFSVSKYNMYA</sequence>
<dbReference type="OrthoDB" id="2112831at2"/>
<dbReference type="EMBL" id="SKFG01000011">
    <property type="protein sequence ID" value="TCZ76843.1"/>
    <property type="molecule type" value="Genomic_DNA"/>
</dbReference>
<keyword evidence="2" id="KW-1185">Reference proteome</keyword>
<protein>
    <submittedName>
        <fullName evidence="1">Uncharacterized protein</fullName>
    </submittedName>
</protein>
<dbReference type="RefSeq" id="WP_132418431.1">
    <property type="nucleotide sequence ID" value="NZ_SKFG01000011.1"/>
</dbReference>
<gene>
    <name evidence="1" type="ORF">E0485_12740</name>
</gene>
<evidence type="ECO:0000313" key="1">
    <source>
        <dbReference type="EMBL" id="TCZ76843.1"/>
    </source>
</evidence>
<proteinExistence type="predicted"/>
<dbReference type="InterPro" id="IPR045527">
    <property type="entry name" value="DUF6470"/>
</dbReference>
<dbReference type="AlphaFoldDB" id="A0A4R4ECG1"/>
<comment type="caution">
    <text evidence="1">The sequence shown here is derived from an EMBL/GenBank/DDBJ whole genome shotgun (WGS) entry which is preliminary data.</text>
</comment>
<name>A0A4R4ECG1_9BACL</name>